<keyword evidence="2" id="KW-1185">Reference proteome</keyword>
<accession>A0ABS3JQX7</accession>
<reference evidence="1 2" key="1">
    <citation type="submission" date="2021-03" db="EMBL/GenBank/DDBJ databases">
        <title>Fibrella sp. HMF5405 genome sequencing and assembly.</title>
        <authorList>
            <person name="Kang H."/>
            <person name="Kim H."/>
            <person name="Bae S."/>
            <person name="Joh K."/>
        </authorList>
    </citation>
    <scope>NUCLEOTIDE SEQUENCE [LARGE SCALE GENOMIC DNA]</scope>
    <source>
        <strain evidence="1 2">HMF5405</strain>
    </source>
</reference>
<dbReference type="Proteomes" id="UP000664628">
    <property type="component" value="Unassembled WGS sequence"/>
</dbReference>
<sequence length="333" mass="37117">MLLTVCTIAQLPQALTLGASFTQHNPDRQFVIGLADDPDHLPANWSSPYRLLTLADAGCSASDVAALSARYTPTEFRTACKAAFIQVAYQQTEPSVLLYADPSAFVYHSLNEVFDQVARHSILLCPHWLQPPADNRLPDEKHLQNVGLYSSGLIGFGPHPDTSKMLTWWKSRTADRAHIDFCAGQCLDQLWLMHVPALFEQVGILKHVGLQVALWNVQERHLALGQAGWQVIQKATPVPLLTADFAGLLSSTEGLFQRQNRLNIAKRPDVSTLVSMYQTALKSRLLPELGAVRPAYGQQPEPVLLRGWRFSIVTKLHRLSTWISNVPVRPIHR</sequence>
<gene>
    <name evidence="1" type="ORF">J2I46_27775</name>
</gene>
<comment type="caution">
    <text evidence="1">The sequence shown here is derived from an EMBL/GenBank/DDBJ whole genome shotgun (WGS) entry which is preliminary data.</text>
</comment>
<proteinExistence type="predicted"/>
<protein>
    <submittedName>
        <fullName evidence="1">Uncharacterized protein</fullName>
    </submittedName>
</protein>
<dbReference type="EMBL" id="JAFMYW010000011">
    <property type="protein sequence ID" value="MBO0952414.1"/>
    <property type="molecule type" value="Genomic_DNA"/>
</dbReference>
<dbReference type="RefSeq" id="WP_207332365.1">
    <property type="nucleotide sequence ID" value="NZ_JAFMYW010000011.1"/>
</dbReference>
<name>A0ABS3JQX7_9BACT</name>
<evidence type="ECO:0000313" key="2">
    <source>
        <dbReference type="Proteomes" id="UP000664628"/>
    </source>
</evidence>
<organism evidence="1 2">
    <name type="scientific">Fibrella forsythiae</name>
    <dbReference type="NCBI Taxonomy" id="2817061"/>
    <lineage>
        <taxon>Bacteria</taxon>
        <taxon>Pseudomonadati</taxon>
        <taxon>Bacteroidota</taxon>
        <taxon>Cytophagia</taxon>
        <taxon>Cytophagales</taxon>
        <taxon>Spirosomataceae</taxon>
        <taxon>Fibrella</taxon>
    </lineage>
</organism>
<evidence type="ECO:0000313" key="1">
    <source>
        <dbReference type="EMBL" id="MBO0952414.1"/>
    </source>
</evidence>